<evidence type="ECO:0000256" key="3">
    <source>
        <dbReference type="PROSITE-ProRule" id="PRU01091"/>
    </source>
</evidence>
<accession>A0AB39AP57</accession>
<gene>
    <name evidence="6" type="ORF">ABZP26_14440</name>
</gene>
<feature type="DNA-binding region" description="OmpR/PhoB-type" evidence="3">
    <location>
        <begin position="4"/>
        <end position="103"/>
    </location>
</feature>
<dbReference type="PANTHER" id="PTHR36842">
    <property type="entry name" value="PROTEIN TOLB HOMOLOG"/>
    <property type="match status" value="1"/>
</dbReference>
<evidence type="ECO:0000256" key="1">
    <source>
        <dbReference type="ARBA" id="ARBA00009820"/>
    </source>
</evidence>
<dbReference type="Pfam" id="PF07676">
    <property type="entry name" value="PD40"/>
    <property type="match status" value="3"/>
</dbReference>
<feature type="domain" description="OmpR/PhoB-type" evidence="5">
    <location>
        <begin position="4"/>
        <end position="103"/>
    </location>
</feature>
<evidence type="ECO:0000313" key="6">
    <source>
        <dbReference type="EMBL" id="XDH87243.1"/>
    </source>
</evidence>
<dbReference type="InterPro" id="IPR001867">
    <property type="entry name" value="OmpR/PhoB-type_DNA-bd"/>
</dbReference>
<dbReference type="Gene3D" id="1.10.10.10">
    <property type="entry name" value="Winged helix-like DNA-binding domain superfamily/Winged helix DNA-binding domain"/>
    <property type="match status" value="1"/>
</dbReference>
<dbReference type="InterPro" id="IPR011042">
    <property type="entry name" value="6-blade_b-propeller_TolB-like"/>
</dbReference>
<dbReference type="GO" id="GO:0006355">
    <property type="term" value="P:regulation of DNA-templated transcription"/>
    <property type="evidence" value="ECO:0007669"/>
    <property type="project" value="InterPro"/>
</dbReference>
<dbReference type="RefSeq" id="WP_368485092.1">
    <property type="nucleotide sequence ID" value="NZ_CP162514.1"/>
</dbReference>
<dbReference type="Pfam" id="PF00486">
    <property type="entry name" value="Trans_reg_C"/>
    <property type="match status" value="1"/>
</dbReference>
<dbReference type="InterPro" id="IPR011659">
    <property type="entry name" value="WD40"/>
</dbReference>
<dbReference type="GO" id="GO:0000160">
    <property type="term" value="P:phosphorelay signal transduction system"/>
    <property type="evidence" value="ECO:0007669"/>
    <property type="project" value="InterPro"/>
</dbReference>
<dbReference type="InterPro" id="IPR036388">
    <property type="entry name" value="WH-like_DNA-bd_sf"/>
</dbReference>
<keyword evidence="4" id="KW-0812">Transmembrane</keyword>
<organism evidence="6">
    <name type="scientific">Pseudoalteromonas sp. SD03</name>
    <dbReference type="NCBI Taxonomy" id="3231719"/>
    <lineage>
        <taxon>Bacteria</taxon>
        <taxon>Pseudomonadati</taxon>
        <taxon>Pseudomonadota</taxon>
        <taxon>Gammaproteobacteria</taxon>
        <taxon>Alteromonadales</taxon>
        <taxon>Pseudoalteromonadaceae</taxon>
        <taxon>Pseudoalteromonas</taxon>
    </lineage>
</organism>
<feature type="transmembrane region" description="Helical" evidence="4">
    <location>
        <begin position="122"/>
        <end position="141"/>
    </location>
</feature>
<keyword evidence="4" id="KW-0472">Membrane</keyword>
<proteinExistence type="inferred from homology"/>
<dbReference type="PROSITE" id="PS51755">
    <property type="entry name" value="OMPR_PHOB"/>
    <property type="match status" value="1"/>
</dbReference>
<dbReference type="CDD" id="cd00383">
    <property type="entry name" value="trans_reg_C"/>
    <property type="match status" value="1"/>
</dbReference>
<dbReference type="PANTHER" id="PTHR36842:SF2">
    <property type="entry name" value="SLR0505 PROTEIN"/>
    <property type="match status" value="1"/>
</dbReference>
<evidence type="ECO:0000256" key="4">
    <source>
        <dbReference type="SAM" id="Phobius"/>
    </source>
</evidence>
<evidence type="ECO:0000256" key="2">
    <source>
        <dbReference type="ARBA" id="ARBA00023125"/>
    </source>
</evidence>
<sequence length="706" mass="80102">MNTQQTFSIGKCQISVFENKLFCADKTCVLQPKFIELLVYLVECYPNAVTREQLIENVWSGNQYVGEKALTNAIWHLRKSFKELDPDNTYIETLRKTGYRLVQKPTTPEPVNSINNTPLRSGYIYATVLAIVILLGSYWGYSALFENAKQPLAQSQHAARLYDYIETITTSPGRELFPAISNDSHFLAYSWRRPGHKANLYLRDLHLPEQAAIALTDTPFIEGRAVFSPDLTFIYYYRRIAAQGCEVIQQNIASGNITVIGLCGSKTSTDIDINATGTKLVYISEDEKNNNFTQLNLVDLTSSPYTVTQVPCTSACQYTDESVVFSPDATQLVVSRNLPTGFEELFLIDIKTAHAKQLTSGFVDMRGVDWHPNKPQLVFSGVKKGKRQGYFYNLKTQQMINAHIDGLSYPEYAHDGSLYFHQWNIDSTLMRVETSNAVASSPFPVLSSDFNTRFPDYSKARKKLVFVSNESGSMELWTANQDGTSRKQLTNLSANIYNPVWSPDGNYIAFVASHLGEHALYLYDFNTQSSQSLPTGFSYHGKPSWAADSKSLLVANDQHVYRFDLKGNKLAKAIDSPTLYAYENKQGALIFANQATNQLWIKDPDSQTEQPLISEINLSNHNSWYFFEGDTLAQSRIYYFNVKQGDYRLSYYDFSTNSHHDVIRLPERAFSRTSGLTFITNTNWLVYSSYKSPQIDIKRINQKYLP</sequence>
<dbReference type="SUPFAM" id="SSF82171">
    <property type="entry name" value="DPP6 N-terminal domain-like"/>
    <property type="match status" value="1"/>
</dbReference>
<dbReference type="EMBL" id="CP162514">
    <property type="protein sequence ID" value="XDH87243.1"/>
    <property type="molecule type" value="Genomic_DNA"/>
</dbReference>
<protein>
    <submittedName>
        <fullName evidence="6">Winged helix-turn-helix domain-containing protein</fullName>
    </submittedName>
</protein>
<evidence type="ECO:0000259" key="5">
    <source>
        <dbReference type="PROSITE" id="PS51755"/>
    </source>
</evidence>
<name>A0AB39AP57_9GAMM</name>
<dbReference type="GO" id="GO:0003677">
    <property type="term" value="F:DNA binding"/>
    <property type="evidence" value="ECO:0007669"/>
    <property type="project" value="UniProtKB-UniRule"/>
</dbReference>
<reference evidence="6" key="1">
    <citation type="submission" date="2024-07" db="EMBL/GenBank/DDBJ databases">
        <authorList>
            <person name="Jiang Y."/>
            <person name="Qin Q."/>
        </authorList>
    </citation>
    <scope>NUCLEOTIDE SEQUENCE</scope>
    <source>
        <strain evidence="6">SD03</strain>
    </source>
</reference>
<dbReference type="InterPro" id="IPR016032">
    <property type="entry name" value="Sig_transdc_resp-reg_C-effctor"/>
</dbReference>
<comment type="similarity">
    <text evidence="1">Belongs to the TolB family.</text>
</comment>
<dbReference type="AlphaFoldDB" id="A0AB39AP57"/>
<keyword evidence="4" id="KW-1133">Transmembrane helix</keyword>
<dbReference type="Gene3D" id="2.120.10.30">
    <property type="entry name" value="TolB, C-terminal domain"/>
    <property type="match status" value="2"/>
</dbReference>
<dbReference type="SMART" id="SM00862">
    <property type="entry name" value="Trans_reg_C"/>
    <property type="match status" value="1"/>
</dbReference>
<keyword evidence="2 3" id="KW-0238">DNA-binding</keyword>
<dbReference type="SUPFAM" id="SSF46894">
    <property type="entry name" value="C-terminal effector domain of the bipartite response regulators"/>
    <property type="match status" value="1"/>
</dbReference>